<evidence type="ECO:0000313" key="3">
    <source>
        <dbReference type="Proteomes" id="UP000494115"/>
    </source>
</evidence>
<gene>
    <name evidence="2" type="ORF">LMG28138_04816</name>
</gene>
<dbReference type="InterPro" id="IPR006143">
    <property type="entry name" value="RND_pump_MFP"/>
</dbReference>
<dbReference type="Gene3D" id="1.10.287.470">
    <property type="entry name" value="Helix hairpin bin"/>
    <property type="match status" value="1"/>
</dbReference>
<dbReference type="GO" id="GO:1990281">
    <property type="term" value="C:efflux pump complex"/>
    <property type="evidence" value="ECO:0007669"/>
    <property type="project" value="TreeGrafter"/>
</dbReference>
<reference evidence="2 3" key="1">
    <citation type="submission" date="2020-04" db="EMBL/GenBank/DDBJ databases">
        <authorList>
            <person name="De Canck E."/>
        </authorList>
    </citation>
    <scope>NUCLEOTIDE SEQUENCE [LARGE SCALE GENOMIC DNA]</scope>
    <source>
        <strain evidence="2 3">LMG 28138</strain>
    </source>
</reference>
<organism evidence="2 3">
    <name type="scientific">Pararobbsia alpina</name>
    <dbReference type="NCBI Taxonomy" id="621374"/>
    <lineage>
        <taxon>Bacteria</taxon>
        <taxon>Pseudomonadati</taxon>
        <taxon>Pseudomonadota</taxon>
        <taxon>Betaproteobacteria</taxon>
        <taxon>Burkholderiales</taxon>
        <taxon>Burkholderiaceae</taxon>
        <taxon>Pararobbsia</taxon>
    </lineage>
</organism>
<dbReference type="Gene3D" id="2.40.30.170">
    <property type="match status" value="1"/>
</dbReference>
<evidence type="ECO:0000313" key="2">
    <source>
        <dbReference type="EMBL" id="CAB3800217.1"/>
    </source>
</evidence>
<dbReference type="Gene3D" id="2.40.50.100">
    <property type="match status" value="1"/>
</dbReference>
<dbReference type="AlphaFoldDB" id="A0A6S7BH53"/>
<proteinExistence type="inferred from homology"/>
<dbReference type="EMBL" id="CADIKM010000036">
    <property type="protein sequence ID" value="CAB3800217.1"/>
    <property type="molecule type" value="Genomic_DNA"/>
</dbReference>
<dbReference type="SUPFAM" id="SSF111369">
    <property type="entry name" value="HlyD-like secretion proteins"/>
    <property type="match status" value="1"/>
</dbReference>
<dbReference type="PANTHER" id="PTHR30469">
    <property type="entry name" value="MULTIDRUG RESISTANCE PROTEIN MDTA"/>
    <property type="match status" value="1"/>
</dbReference>
<dbReference type="GO" id="GO:0015562">
    <property type="term" value="F:efflux transmembrane transporter activity"/>
    <property type="evidence" value="ECO:0007669"/>
    <property type="project" value="TreeGrafter"/>
</dbReference>
<keyword evidence="3" id="KW-1185">Reference proteome</keyword>
<sequence>MPIRDFFCTPVSDVSDVSEVRDVPRGVCRDTAHVLQPTVSLAVLLVALLCASVVSPTARADDTPEVRTSVRTVPARQGIITQPVRAYGIVAADGASVTTLSVPYAAHLVRWRVARGQAVTRGAPLFDVMADPAAVLAAQQARSALDVAQRELARTRALYDGHLATASQLDAASKALEDARQADVAQRLLGLRPGSITVNAPFNGVVLQMSAAQGDALQPGAAVMQLSRGGTQAGNTGNLELSVEPSDVRSLHVGDAVTVRTLAAQSDARPTEGHIVNVGAAIDSQTQQVTVMATLATTGTDLLPGSHVVADILPSGTLHWIVPRSSVLNDENGAFLFQVDPHRKAHRVAVVVRVERDASYGIDGPLTASWPVISTGNYELQDGGSVKPEAVR</sequence>
<protein>
    <submittedName>
        <fullName evidence="2">Uncharacterized protein</fullName>
    </submittedName>
</protein>
<accession>A0A6S7BH53</accession>
<name>A0A6S7BH53_9BURK</name>
<comment type="similarity">
    <text evidence="1">Belongs to the membrane fusion protein (MFP) (TC 8.A.1) family.</text>
</comment>
<dbReference type="NCBIfam" id="TIGR01730">
    <property type="entry name" value="RND_mfp"/>
    <property type="match status" value="1"/>
</dbReference>
<dbReference type="Proteomes" id="UP000494115">
    <property type="component" value="Unassembled WGS sequence"/>
</dbReference>
<dbReference type="Gene3D" id="2.40.420.20">
    <property type="match status" value="1"/>
</dbReference>
<evidence type="ECO:0000256" key="1">
    <source>
        <dbReference type="ARBA" id="ARBA00009477"/>
    </source>
</evidence>